<organism evidence="12">
    <name type="scientific">Oryza meridionalis</name>
    <dbReference type="NCBI Taxonomy" id="40149"/>
    <lineage>
        <taxon>Eukaryota</taxon>
        <taxon>Viridiplantae</taxon>
        <taxon>Streptophyta</taxon>
        <taxon>Embryophyta</taxon>
        <taxon>Tracheophyta</taxon>
        <taxon>Spermatophyta</taxon>
        <taxon>Magnoliopsida</taxon>
        <taxon>Liliopsida</taxon>
        <taxon>Poales</taxon>
        <taxon>Poaceae</taxon>
        <taxon>BOP clade</taxon>
        <taxon>Oryzoideae</taxon>
        <taxon>Oryzeae</taxon>
        <taxon>Oryzinae</taxon>
        <taxon>Oryza</taxon>
    </lineage>
</organism>
<proteinExistence type="inferred from homology"/>
<dbReference type="GO" id="GO:0005634">
    <property type="term" value="C:nucleus"/>
    <property type="evidence" value="ECO:0007669"/>
    <property type="project" value="UniProtKB-SubCell"/>
</dbReference>
<keyword evidence="7 9" id="KW-0539">Nucleus</keyword>
<keyword evidence="13" id="KW-1185">Reference proteome</keyword>
<reference evidence="12" key="1">
    <citation type="submission" date="2015-04" db="UniProtKB">
        <authorList>
            <consortium name="EnsemblPlants"/>
        </authorList>
    </citation>
    <scope>IDENTIFICATION</scope>
</reference>
<accession>A0A0E0EFV6</accession>
<dbReference type="EnsemblPlants" id="OMERI07G22250.1">
    <property type="protein sequence ID" value="OMERI07G22250.1"/>
    <property type="gene ID" value="OMERI07G22250"/>
</dbReference>
<name>A0A0E0EFV6_9ORYZ</name>
<dbReference type="SMART" id="SM00336">
    <property type="entry name" value="BBOX"/>
    <property type="match status" value="1"/>
</dbReference>
<reference evidence="12" key="2">
    <citation type="submission" date="2018-05" db="EMBL/GenBank/DDBJ databases">
        <title>OmerRS3 (Oryza meridionalis Reference Sequence Version 3).</title>
        <authorList>
            <person name="Zhang J."/>
            <person name="Kudrna D."/>
            <person name="Lee S."/>
            <person name="Talag J."/>
            <person name="Welchert J."/>
            <person name="Wing R.A."/>
        </authorList>
    </citation>
    <scope>NUCLEOTIDE SEQUENCE [LARGE SCALE GENOMIC DNA]</scope>
    <source>
        <strain evidence="12">cv. OR44</strain>
    </source>
</reference>
<sequence length="390" mass="41359">MARDDDPAKKLAVDGGAAAAAAAAVARCCDFCGGLPAVVYCRADSARLCLPCDRHVHAANTVSTRHARAPLCSACRAAPAAAFRRRGGFLCSSCDFFDDERRRRGSIGGGGELPLHDRATVEGYTGCPSIGELAAILGGGGDSDKLADDGWWSASWEEVAPQVLSLDDIIVPTTSCHGLRPLLTPCSPENRSSPDNGEMDGEVLRQLGELARSEVAAQATFVAGDQLASWASPEFTSGNGDFGIEAASQEAASTTVPSCENETWIMSTDCTDPTDASKTDIAREEAPASSSAEPCLSSLVEISEICPSMSYSGSGIDNGGHDPSTLAIMPTQALPKKGVYDIAYPDRGTVISRYKEKRKNRRFDKQIRYESRKARADGRLRIKGRFAKSN</sequence>
<evidence type="ECO:0000256" key="4">
    <source>
        <dbReference type="ARBA" id="ARBA00022737"/>
    </source>
</evidence>
<dbReference type="AlphaFoldDB" id="A0A0E0EFV6"/>
<evidence type="ECO:0000259" key="11">
    <source>
        <dbReference type="PROSITE" id="PS51017"/>
    </source>
</evidence>
<dbReference type="Proteomes" id="UP000008021">
    <property type="component" value="Chromosome 7"/>
</dbReference>
<dbReference type="HOGENOM" id="CLU_028225_3_2_1"/>
<evidence type="ECO:0000256" key="8">
    <source>
        <dbReference type="PROSITE-ProRule" id="PRU00024"/>
    </source>
</evidence>
<comment type="subcellular location">
    <subcellularLocation>
        <location evidence="1 9">Nucleus</location>
    </subcellularLocation>
</comment>
<evidence type="ECO:0000256" key="7">
    <source>
        <dbReference type="ARBA" id="ARBA00023242"/>
    </source>
</evidence>
<keyword evidence="5 8" id="KW-0863">Zinc-finger</keyword>
<evidence type="ECO:0000256" key="6">
    <source>
        <dbReference type="ARBA" id="ARBA00022833"/>
    </source>
</evidence>
<comment type="similarity">
    <text evidence="2">Belongs to the CONSTANS family.</text>
</comment>
<keyword evidence="6" id="KW-0862">Zinc</keyword>
<dbReference type="PROSITE" id="PS51017">
    <property type="entry name" value="CCT"/>
    <property type="match status" value="1"/>
</dbReference>
<dbReference type="PROSITE" id="PS50119">
    <property type="entry name" value="ZF_BBOX"/>
    <property type="match status" value="1"/>
</dbReference>
<feature type="domain" description="B box-type" evidence="10">
    <location>
        <begin position="29"/>
        <end position="71"/>
    </location>
</feature>
<evidence type="ECO:0000259" key="10">
    <source>
        <dbReference type="PROSITE" id="PS50119"/>
    </source>
</evidence>
<dbReference type="InterPro" id="IPR049808">
    <property type="entry name" value="CONSTANS-like_Bbox1"/>
</dbReference>
<dbReference type="PANTHER" id="PTHR31717:SF122">
    <property type="entry name" value="OS07G0667300 PROTEIN"/>
    <property type="match status" value="1"/>
</dbReference>
<feature type="domain" description="CCT" evidence="11">
    <location>
        <begin position="347"/>
        <end position="389"/>
    </location>
</feature>
<keyword evidence="3" id="KW-0479">Metal-binding</keyword>
<dbReference type="CDD" id="cd19821">
    <property type="entry name" value="Bbox1_BBX-like"/>
    <property type="match status" value="1"/>
</dbReference>
<dbReference type="Gramene" id="OMERI07G22250.1">
    <property type="protein sequence ID" value="OMERI07G22250.1"/>
    <property type="gene ID" value="OMERI07G22250"/>
</dbReference>
<evidence type="ECO:0000256" key="1">
    <source>
        <dbReference type="ARBA" id="ARBA00004123"/>
    </source>
</evidence>
<evidence type="ECO:0000256" key="5">
    <source>
        <dbReference type="ARBA" id="ARBA00022771"/>
    </source>
</evidence>
<evidence type="ECO:0000256" key="3">
    <source>
        <dbReference type="ARBA" id="ARBA00022723"/>
    </source>
</evidence>
<evidence type="ECO:0000313" key="13">
    <source>
        <dbReference type="Proteomes" id="UP000008021"/>
    </source>
</evidence>
<dbReference type="eggNOG" id="ENOG502QVV7">
    <property type="taxonomic scope" value="Eukaryota"/>
</dbReference>
<evidence type="ECO:0000256" key="2">
    <source>
        <dbReference type="ARBA" id="ARBA00010024"/>
    </source>
</evidence>
<evidence type="ECO:0008006" key="14">
    <source>
        <dbReference type="Google" id="ProtNLM"/>
    </source>
</evidence>
<dbReference type="PANTHER" id="PTHR31717">
    <property type="entry name" value="ZINC FINGER PROTEIN CONSTANS-LIKE 10"/>
    <property type="match status" value="1"/>
</dbReference>
<dbReference type="InterPro" id="IPR010402">
    <property type="entry name" value="CCT_domain"/>
</dbReference>
<dbReference type="InterPro" id="IPR000315">
    <property type="entry name" value="Znf_B-box"/>
</dbReference>
<dbReference type="GO" id="GO:0006355">
    <property type="term" value="P:regulation of DNA-templated transcription"/>
    <property type="evidence" value="ECO:0007669"/>
    <property type="project" value="UniProtKB-ARBA"/>
</dbReference>
<evidence type="ECO:0000313" key="12">
    <source>
        <dbReference type="EnsemblPlants" id="OMERI07G22250.1"/>
    </source>
</evidence>
<dbReference type="Pfam" id="PF06203">
    <property type="entry name" value="CCT"/>
    <property type="match status" value="1"/>
</dbReference>
<evidence type="ECO:0000256" key="9">
    <source>
        <dbReference type="PROSITE-ProRule" id="PRU00357"/>
    </source>
</evidence>
<dbReference type="GO" id="GO:0008270">
    <property type="term" value="F:zinc ion binding"/>
    <property type="evidence" value="ECO:0007669"/>
    <property type="project" value="UniProtKB-KW"/>
</dbReference>
<protein>
    <recommendedName>
        <fullName evidence="14">CCT domain-containing protein</fullName>
    </recommendedName>
</protein>
<keyword evidence="4" id="KW-0677">Repeat</keyword>